<dbReference type="Proteomes" id="UP000316714">
    <property type="component" value="Unassembled WGS sequence"/>
</dbReference>
<dbReference type="PANTHER" id="PTHR42915:SF1">
    <property type="entry name" value="PEPTIDOGLYCAN BETA-N-ACETYLMURAMIDASE NAMZ"/>
    <property type="match status" value="1"/>
</dbReference>
<dbReference type="InterPro" id="IPR048502">
    <property type="entry name" value="NamZ_N"/>
</dbReference>
<keyword evidence="5" id="KW-1185">Reference proteome</keyword>
<evidence type="ECO:0000259" key="2">
    <source>
        <dbReference type="Pfam" id="PF07075"/>
    </source>
</evidence>
<feature type="domain" description="Beta-lactamase-related" evidence="1">
    <location>
        <begin position="26"/>
        <end position="351"/>
    </location>
</feature>
<dbReference type="Pfam" id="PF00144">
    <property type="entry name" value="Beta-lactamase"/>
    <property type="match status" value="1"/>
</dbReference>
<dbReference type="Gene3D" id="3.40.50.12170">
    <property type="entry name" value="Uncharacterised protein PF07075, DUF1343"/>
    <property type="match status" value="1"/>
</dbReference>
<gene>
    <name evidence="4" type="primary">pbpE</name>
    <name evidence="4" type="ORF">KOR34_10480</name>
</gene>
<dbReference type="RefSeq" id="WP_228714516.1">
    <property type="nucleotide sequence ID" value="NZ_SIHJ01000001.1"/>
</dbReference>
<dbReference type="Pfam" id="PF07075">
    <property type="entry name" value="NamZ_N"/>
    <property type="match status" value="1"/>
</dbReference>
<dbReference type="AlphaFoldDB" id="A0A5C5VE05"/>
<dbReference type="InterPro" id="IPR048503">
    <property type="entry name" value="NamZ_C"/>
</dbReference>
<comment type="caution">
    <text evidence="4">The sequence shown here is derived from an EMBL/GenBank/DDBJ whole genome shotgun (WGS) entry which is preliminary data.</text>
</comment>
<proteinExistence type="predicted"/>
<dbReference type="Pfam" id="PF20732">
    <property type="entry name" value="NamZ_C"/>
    <property type="match status" value="1"/>
</dbReference>
<feature type="domain" description="Peptidoglycan beta-N-acetylmuramidase NamZ N-terminal" evidence="2">
    <location>
        <begin position="401"/>
        <end position="601"/>
    </location>
</feature>
<evidence type="ECO:0000259" key="1">
    <source>
        <dbReference type="Pfam" id="PF00144"/>
    </source>
</evidence>
<dbReference type="InterPro" id="IPR012338">
    <property type="entry name" value="Beta-lactam/transpept-like"/>
</dbReference>
<feature type="domain" description="Peptidoglycan beta-N-acetylmuramidase NamZ C-terminal" evidence="3">
    <location>
        <begin position="605"/>
        <end position="754"/>
    </location>
</feature>
<dbReference type="Gene3D" id="3.40.710.10">
    <property type="entry name" value="DD-peptidase/beta-lactamase superfamily"/>
    <property type="match status" value="1"/>
</dbReference>
<dbReference type="GO" id="GO:0033922">
    <property type="term" value="F:peptidoglycan beta-N-acetylmuramidase activity"/>
    <property type="evidence" value="ECO:0007669"/>
    <property type="project" value="InterPro"/>
</dbReference>
<protein>
    <submittedName>
        <fullName evidence="4">Penicillin-binding protein 4</fullName>
    </submittedName>
</protein>
<reference evidence="4 5" key="1">
    <citation type="submission" date="2019-02" db="EMBL/GenBank/DDBJ databases">
        <title>Deep-cultivation of Planctomycetes and their phenomic and genomic characterization uncovers novel biology.</title>
        <authorList>
            <person name="Wiegand S."/>
            <person name="Jogler M."/>
            <person name="Boedeker C."/>
            <person name="Pinto D."/>
            <person name="Vollmers J."/>
            <person name="Rivas-Marin E."/>
            <person name="Kohn T."/>
            <person name="Peeters S.H."/>
            <person name="Heuer A."/>
            <person name="Rast P."/>
            <person name="Oberbeckmann S."/>
            <person name="Bunk B."/>
            <person name="Jeske O."/>
            <person name="Meyerdierks A."/>
            <person name="Storesund J.E."/>
            <person name="Kallscheuer N."/>
            <person name="Luecker S."/>
            <person name="Lage O.M."/>
            <person name="Pohl T."/>
            <person name="Merkel B.J."/>
            <person name="Hornburger P."/>
            <person name="Mueller R.-W."/>
            <person name="Bruemmer F."/>
            <person name="Labrenz M."/>
            <person name="Spormann A.M."/>
            <person name="Op Den Camp H."/>
            <person name="Overmann J."/>
            <person name="Amann R."/>
            <person name="Jetten M.S.M."/>
            <person name="Mascher T."/>
            <person name="Medema M.H."/>
            <person name="Devos D.P."/>
            <person name="Kaster A.-K."/>
            <person name="Ovreas L."/>
            <person name="Rohde M."/>
            <person name="Galperin M.Y."/>
            <person name="Jogler C."/>
        </authorList>
    </citation>
    <scope>NUCLEOTIDE SEQUENCE [LARGE SCALE GENOMIC DNA]</scope>
    <source>
        <strain evidence="4 5">KOR34</strain>
    </source>
</reference>
<dbReference type="SUPFAM" id="SSF56601">
    <property type="entry name" value="beta-lactamase/transpeptidase-like"/>
    <property type="match status" value="1"/>
</dbReference>
<dbReference type="EMBL" id="SIHJ01000001">
    <property type="protein sequence ID" value="TWT36149.1"/>
    <property type="molecule type" value="Genomic_DNA"/>
</dbReference>
<dbReference type="InterPro" id="IPR001466">
    <property type="entry name" value="Beta-lactam-related"/>
</dbReference>
<accession>A0A5C5VE05</accession>
<dbReference type="PANTHER" id="PTHR42915">
    <property type="entry name" value="HYPOTHETICAL 460 KDA PROTEIN IN FEUA-SIGW INTERGENIC REGION [PRECURSOR]"/>
    <property type="match status" value="1"/>
</dbReference>
<evidence type="ECO:0000313" key="5">
    <source>
        <dbReference type="Proteomes" id="UP000316714"/>
    </source>
</evidence>
<evidence type="ECO:0000313" key="4">
    <source>
        <dbReference type="EMBL" id="TWT36149.1"/>
    </source>
</evidence>
<dbReference type="InterPro" id="IPR008302">
    <property type="entry name" value="NamZ"/>
</dbReference>
<name>A0A5C5VE05_9BACT</name>
<organism evidence="4 5">
    <name type="scientific">Posidoniimonas corsicana</name>
    <dbReference type="NCBI Taxonomy" id="1938618"/>
    <lineage>
        <taxon>Bacteria</taxon>
        <taxon>Pseudomonadati</taxon>
        <taxon>Planctomycetota</taxon>
        <taxon>Planctomycetia</taxon>
        <taxon>Pirellulales</taxon>
        <taxon>Lacipirellulaceae</taxon>
        <taxon>Posidoniimonas</taxon>
    </lineage>
</organism>
<sequence>MACLIASRAVGSEFDRQAFNAIGPLVEKAIERGELPGCVVAIGDRQGIEFLAAFGDRSVEPERAAMTTDTVFDLASLTKPVATATSVMRLLERGQLRLRDKAADFIPGFGQNGKREITIEQLLTHASGLIPDNPLADYRDGPELAWERINQLKPVVTPGTEFKYSDVNFLVLGRIVEQISGKPLNEFAAAEIYRPLGMSETGYLPGESLQKRAAPHTKRPEGGWIVGEVHDPRAALLGGVAGHAGLFSTAEDLSRYARMMLAGGALDGAAILGNATVEEMTRGRDVDGNLRGLGWDSNSVYSRNRGELMSNSAFGHGGFTGTGMWIDPGNDLFVIFLSNRLHPDDDGSVNDLIGRISTIACAAIRPDASTSAAPHQAEARVRLGVDQLQADGFETLQGKRVGLITNHTGVNSRGVRTIDLLADAEGVELVRLFSPEHGPSGVLDHGGIKDAKDEKTGLPIASLYGERRKPAPEQLQDLDALVFDIQDIGCRFYTYISTMRLAMQAAHEAGLTYIVLDRPNPIDGVTVEGPMLDKGSESFVGTHPLPVRHGMTVGELAQLFATDQKAEGELVVVPISDWDASSNQDRSGQLWINPSPNMRSLRAAILYPGIGLLETTNISVGRGTDTPFELLGAPWIDPWEFADAINAAGVPGVRAIPRYFTPDASKHEGDRCGGAGLIVTDAEVFPSVDLGLAVASTLRRLYPEEWQSERFNRLLINKSVFDATVNGASLPELRELSRRGVDDFLKRRERALIYPR</sequence>
<evidence type="ECO:0000259" key="3">
    <source>
        <dbReference type="Pfam" id="PF20732"/>
    </source>
</evidence>
<dbReference type="Gene3D" id="3.90.1150.140">
    <property type="match status" value="1"/>
</dbReference>